<gene>
    <name evidence="1" type="ORF">SLEP1_g51117</name>
</gene>
<dbReference type="Proteomes" id="UP001054252">
    <property type="component" value="Unassembled WGS sequence"/>
</dbReference>
<proteinExistence type="predicted"/>
<organism evidence="1 2">
    <name type="scientific">Rubroshorea leprosula</name>
    <dbReference type="NCBI Taxonomy" id="152421"/>
    <lineage>
        <taxon>Eukaryota</taxon>
        <taxon>Viridiplantae</taxon>
        <taxon>Streptophyta</taxon>
        <taxon>Embryophyta</taxon>
        <taxon>Tracheophyta</taxon>
        <taxon>Spermatophyta</taxon>
        <taxon>Magnoliopsida</taxon>
        <taxon>eudicotyledons</taxon>
        <taxon>Gunneridae</taxon>
        <taxon>Pentapetalae</taxon>
        <taxon>rosids</taxon>
        <taxon>malvids</taxon>
        <taxon>Malvales</taxon>
        <taxon>Dipterocarpaceae</taxon>
        <taxon>Rubroshorea</taxon>
    </lineage>
</organism>
<evidence type="ECO:0000313" key="2">
    <source>
        <dbReference type="Proteomes" id="UP001054252"/>
    </source>
</evidence>
<sequence>MRTEEGLLVWCNYIGAVCGNSNKKLYLYVDPVDRREEKMSERPMAYSFELQK</sequence>
<evidence type="ECO:0000313" key="1">
    <source>
        <dbReference type="EMBL" id="GKV43867.1"/>
    </source>
</evidence>
<keyword evidence="2" id="KW-1185">Reference proteome</keyword>
<protein>
    <submittedName>
        <fullName evidence="1">Uncharacterized protein</fullName>
    </submittedName>
</protein>
<comment type="caution">
    <text evidence="1">The sequence shown here is derived from an EMBL/GenBank/DDBJ whole genome shotgun (WGS) entry which is preliminary data.</text>
</comment>
<dbReference type="EMBL" id="BPVZ01000173">
    <property type="protein sequence ID" value="GKV43867.1"/>
    <property type="molecule type" value="Genomic_DNA"/>
</dbReference>
<dbReference type="AlphaFoldDB" id="A0AAV5M5E3"/>
<reference evidence="1 2" key="1">
    <citation type="journal article" date="2021" name="Commun. Biol.">
        <title>The genome of Shorea leprosula (Dipterocarpaceae) highlights the ecological relevance of drought in aseasonal tropical rainforests.</title>
        <authorList>
            <person name="Ng K.K.S."/>
            <person name="Kobayashi M.J."/>
            <person name="Fawcett J.A."/>
            <person name="Hatakeyama M."/>
            <person name="Paape T."/>
            <person name="Ng C.H."/>
            <person name="Ang C.C."/>
            <person name="Tnah L.H."/>
            <person name="Lee C.T."/>
            <person name="Nishiyama T."/>
            <person name="Sese J."/>
            <person name="O'Brien M.J."/>
            <person name="Copetti D."/>
            <person name="Mohd Noor M.I."/>
            <person name="Ong R.C."/>
            <person name="Putra M."/>
            <person name="Sireger I.Z."/>
            <person name="Indrioko S."/>
            <person name="Kosugi Y."/>
            <person name="Izuno A."/>
            <person name="Isagi Y."/>
            <person name="Lee S.L."/>
            <person name="Shimizu K.K."/>
        </authorList>
    </citation>
    <scope>NUCLEOTIDE SEQUENCE [LARGE SCALE GENOMIC DNA]</scope>
    <source>
        <strain evidence="1">214</strain>
    </source>
</reference>
<accession>A0AAV5M5E3</accession>
<name>A0AAV5M5E3_9ROSI</name>